<sequence>MDFRYLVQAPVISSITRDRVAAALTDFHQHKHAILERGLHHGGKTDVPLDHFNIPMMEFMHHVVPSINNTGNIIQWSADTTEHAHIEVIKDPAAMTNNTNYDSKSVGPLTAMRNVAFSTLQSL</sequence>
<evidence type="ECO:0000313" key="1">
    <source>
        <dbReference type="EMBL" id="KAG6369638.1"/>
    </source>
</evidence>
<reference evidence="2" key="1">
    <citation type="submission" date="2021-03" db="EMBL/GenBank/DDBJ databases">
        <title>Evolutionary innovations through gain and loss of genes in the ectomycorrhizal Boletales.</title>
        <authorList>
            <person name="Wu G."/>
            <person name="Miyauchi S."/>
            <person name="Morin E."/>
            <person name="Yang Z.-L."/>
            <person name="Xu J."/>
            <person name="Martin F.M."/>
        </authorList>
    </citation>
    <scope>NUCLEOTIDE SEQUENCE</scope>
    <source>
        <strain evidence="2">BR01</strain>
    </source>
</reference>
<dbReference type="EMBL" id="JAGFBS010000052">
    <property type="protein sequence ID" value="KAG6370415.1"/>
    <property type="molecule type" value="Genomic_DNA"/>
</dbReference>
<accession>A0A8I3A5A0</accession>
<organism evidence="2 3">
    <name type="scientific">Boletus reticuloceps</name>
    <dbReference type="NCBI Taxonomy" id="495285"/>
    <lineage>
        <taxon>Eukaryota</taxon>
        <taxon>Fungi</taxon>
        <taxon>Dikarya</taxon>
        <taxon>Basidiomycota</taxon>
        <taxon>Agaricomycotina</taxon>
        <taxon>Agaricomycetes</taxon>
        <taxon>Agaricomycetidae</taxon>
        <taxon>Boletales</taxon>
        <taxon>Boletineae</taxon>
        <taxon>Boletaceae</taxon>
        <taxon>Boletoideae</taxon>
        <taxon>Boletus</taxon>
    </lineage>
</organism>
<proteinExistence type="predicted"/>
<comment type="caution">
    <text evidence="2">The sequence shown here is derived from an EMBL/GenBank/DDBJ whole genome shotgun (WGS) entry which is preliminary data.</text>
</comment>
<gene>
    <name evidence="2" type="ORF">JVT61DRAFT_12137</name>
    <name evidence="1" type="ORF">JVT61DRAFT_14208</name>
</gene>
<name>A0A8I3A5A0_9AGAM</name>
<protein>
    <submittedName>
        <fullName evidence="2">Uncharacterized protein</fullName>
    </submittedName>
</protein>
<evidence type="ECO:0000313" key="2">
    <source>
        <dbReference type="EMBL" id="KAG6370415.1"/>
    </source>
</evidence>
<evidence type="ECO:0000313" key="3">
    <source>
        <dbReference type="Proteomes" id="UP000683000"/>
    </source>
</evidence>
<keyword evidence="3" id="KW-1185">Reference proteome</keyword>
<dbReference type="Proteomes" id="UP000683000">
    <property type="component" value="Unassembled WGS sequence"/>
</dbReference>
<dbReference type="EMBL" id="JAGFBS010000072">
    <property type="protein sequence ID" value="KAG6369638.1"/>
    <property type="molecule type" value="Genomic_DNA"/>
</dbReference>
<dbReference type="AlphaFoldDB" id="A0A8I3A5A0"/>
<dbReference type="OrthoDB" id="3232986at2759"/>